<evidence type="ECO:0000256" key="2">
    <source>
        <dbReference type="ARBA" id="ARBA00004141"/>
    </source>
</evidence>
<dbReference type="PANTHER" id="PTHR13326:SF21">
    <property type="entry name" value="PSEUDOURIDYLATE SYNTHASE PUS7L"/>
    <property type="match status" value="1"/>
</dbReference>
<dbReference type="InterPro" id="IPR056963">
    <property type="entry name" value="PUS7L_N"/>
</dbReference>
<dbReference type="GO" id="GO:0006397">
    <property type="term" value="P:mRNA processing"/>
    <property type="evidence" value="ECO:0007669"/>
    <property type="project" value="UniProtKB-KW"/>
</dbReference>
<comment type="catalytic activity">
    <reaction evidence="1">
        <text>a uridine in mRNA = a pseudouridine in mRNA</text>
        <dbReference type="Rhea" id="RHEA:56644"/>
        <dbReference type="Rhea" id="RHEA-COMP:14658"/>
        <dbReference type="Rhea" id="RHEA-COMP:14659"/>
        <dbReference type="ChEBI" id="CHEBI:65314"/>
        <dbReference type="ChEBI" id="CHEBI:65315"/>
    </reaction>
</comment>
<evidence type="ECO:0000259" key="13">
    <source>
        <dbReference type="PROSITE" id="PS50984"/>
    </source>
</evidence>
<dbReference type="EMBL" id="CP026244">
    <property type="protein sequence ID" value="AWO98010.1"/>
    <property type="molecule type" value="Genomic_DNA"/>
</dbReference>
<evidence type="ECO:0000256" key="8">
    <source>
        <dbReference type="ARBA" id="ARBA00023235"/>
    </source>
</evidence>
<dbReference type="GO" id="GO:0003723">
    <property type="term" value="F:RNA binding"/>
    <property type="evidence" value="ECO:0007669"/>
    <property type="project" value="InterPro"/>
</dbReference>
<accession>A0A2U9B262</accession>
<evidence type="ECO:0000256" key="1">
    <source>
        <dbReference type="ARBA" id="ARBA00001166"/>
    </source>
</evidence>
<keyword evidence="6 12" id="KW-1133">Transmembrane helix</keyword>
<keyword evidence="7 12" id="KW-0472">Membrane</keyword>
<dbReference type="SUPFAM" id="SSF48652">
    <property type="entry name" value="Tetraspanin"/>
    <property type="match status" value="1"/>
</dbReference>
<comment type="similarity">
    <text evidence="3">Belongs to the pseudouridine synthase TruD family.</text>
</comment>
<feature type="transmembrane region" description="Helical" evidence="12">
    <location>
        <begin position="60"/>
        <end position="78"/>
    </location>
</feature>
<evidence type="ECO:0000256" key="4">
    <source>
        <dbReference type="ARBA" id="ARBA00022664"/>
    </source>
</evidence>
<sequence length="970" mass="108856">MQRSAVVVVADKTTLKRPFIFANAVHMALCFFMLTMTVAWHRDLVQTGKLVSNVSVVLMYVIEIGCLLLSVLGVFGAWKGKRWCLILYATGMAAASQTIIVRTALSYQDIYEKRVVREETKLLSLMPLSATSKANRTLLYSIQEEFECCGLIEGYKDWGSFIPASCNCQYPGKCIRLRGSATLGAPKNQYVYQEPCLPIYVSELKLAFSLTMAIQFGSGVFWMVLLVMSVKLMGQIKRKQEFMALLHSNRYVPGANVLCFARRSSHSRLPPEPSFERETCRSLDEVTMKQDSDAVNVPACFISGHEGFLGSIKNFIKDFVVTEIDISGQRVNKEAAAAAAAAASHAPGCASSYKSNETTAECQQTNHSYVSHNAYVSADCGVDVALPSPGSFDLGVILGQSVSDELEQFVLTLKDEKPTQQELSLGSFADKHHRANVHRAVRHRFPFLMTVTIQPEIRVREDPDYRELSQLVTEDEAEDFFRFIDAKVRGSSYTFAPDDDKEHRTVVHHFLSRRFGKLVETKSFSDLGSTAISVRLRERGRPKKRSAEERKEEDVYTEFTLCKENLETLEAISYMAAALGVLPSDFTYAGIKDKRAITYQSMVVKKVSPQRLKEKRAEFEKRGMRLSQVRPVSEPLRLGRLQGNHFDLVVRDLRPHRAGDTHSSDADRHTRLAALVKEALENVKARGFVNYYGPQRFGTGQSVQSDRVGLALLKEDMVSAVRLFFTPEEGDDPQSQAKRHFLQTDNAKESLALMPLCKTRERLMLRALNRYGTSPDGCAQAWLSLPHSMRVFYPHAYCSRVWNDAVAHRLATLGHSARRGDLVWMPEGQSKADDGGETSCAQIHVVTDQEEQNEVYTLGQVLLPMPGNTVKYPENAMGTWYQERLARDGLEDCRFRVSGLKLNLPGCYRPLLALPRNLKYQLQRAACREGGGGEVKGDRKQDLPTLTLNFDLDSSCYATVCLREIMKCDL</sequence>
<dbReference type="InterPro" id="IPR042214">
    <property type="entry name" value="TruD_catalytic"/>
</dbReference>
<evidence type="ECO:0000256" key="10">
    <source>
        <dbReference type="ARBA" id="ARBA00067866"/>
    </source>
</evidence>
<dbReference type="Gene3D" id="1.10.1450.10">
    <property type="entry name" value="Tetraspanin"/>
    <property type="match status" value="1"/>
</dbReference>
<keyword evidence="15" id="KW-1185">Reference proteome</keyword>
<dbReference type="Gene3D" id="3.30.2350.20">
    <property type="entry name" value="TruD, catalytic domain"/>
    <property type="match status" value="2"/>
</dbReference>
<dbReference type="NCBIfam" id="TIGR00094">
    <property type="entry name" value="tRNA_TruD_broad"/>
    <property type="match status" value="1"/>
</dbReference>
<evidence type="ECO:0000256" key="3">
    <source>
        <dbReference type="ARBA" id="ARBA00007953"/>
    </source>
</evidence>
<organism evidence="14 15">
    <name type="scientific">Scophthalmus maximus</name>
    <name type="common">Turbot</name>
    <name type="synonym">Psetta maxima</name>
    <dbReference type="NCBI Taxonomy" id="52904"/>
    <lineage>
        <taxon>Eukaryota</taxon>
        <taxon>Metazoa</taxon>
        <taxon>Chordata</taxon>
        <taxon>Craniata</taxon>
        <taxon>Vertebrata</taxon>
        <taxon>Euteleostomi</taxon>
        <taxon>Actinopterygii</taxon>
        <taxon>Neopterygii</taxon>
        <taxon>Teleostei</taxon>
        <taxon>Neoteleostei</taxon>
        <taxon>Acanthomorphata</taxon>
        <taxon>Carangaria</taxon>
        <taxon>Pleuronectiformes</taxon>
        <taxon>Pleuronectoidei</taxon>
        <taxon>Scophthalmidae</taxon>
        <taxon>Scophthalmus</taxon>
    </lineage>
</organism>
<evidence type="ECO:0000313" key="15">
    <source>
        <dbReference type="Proteomes" id="UP000246464"/>
    </source>
</evidence>
<comment type="subcellular location">
    <subcellularLocation>
        <location evidence="2">Membrane</location>
        <topology evidence="2">Multi-pass membrane protein</topology>
    </subcellularLocation>
</comment>
<keyword evidence="8" id="KW-0413">Isomerase</keyword>
<dbReference type="GO" id="GO:0005634">
    <property type="term" value="C:nucleus"/>
    <property type="evidence" value="ECO:0007669"/>
    <property type="project" value="TreeGrafter"/>
</dbReference>
<protein>
    <recommendedName>
        <fullName evidence="10">Pseudouridylate synthase PUS7L</fullName>
    </recommendedName>
    <alternativeName>
        <fullName evidence="11">Pseudouridylate synthase 7 homolog-like protein</fullName>
    </alternativeName>
</protein>
<gene>
    <name evidence="14" type="ORF">SMAX5B_007758</name>
</gene>
<dbReference type="Pfam" id="PF23943">
    <property type="entry name" value="PUS7L_N"/>
    <property type="match status" value="1"/>
</dbReference>
<dbReference type="InterPro" id="IPR008952">
    <property type="entry name" value="Tetraspanin_EC2_sf"/>
</dbReference>
<feature type="domain" description="TRUD" evidence="13">
    <location>
        <begin position="687"/>
        <end position="914"/>
    </location>
</feature>
<dbReference type="InterPro" id="IPR020103">
    <property type="entry name" value="PsdUridine_synth_cat_dom_sf"/>
</dbReference>
<dbReference type="PANTHER" id="PTHR13326">
    <property type="entry name" value="TRNA PSEUDOURIDINE SYNTHASE D"/>
    <property type="match status" value="1"/>
</dbReference>
<evidence type="ECO:0000256" key="9">
    <source>
        <dbReference type="ARBA" id="ARBA00057241"/>
    </source>
</evidence>
<evidence type="ECO:0000256" key="11">
    <source>
        <dbReference type="ARBA" id="ARBA00079696"/>
    </source>
</evidence>
<reference evidence="14 15" key="1">
    <citation type="submission" date="2017-12" db="EMBL/GenBank/DDBJ databases">
        <title>Integrating genomic resources of turbot (Scophthalmus maximus) in depth evaluation of genetic and physical mapping variation across individuals.</title>
        <authorList>
            <person name="Martinez P."/>
        </authorList>
    </citation>
    <scope>NUCLEOTIDE SEQUENCE [LARGE SCALE GENOMIC DNA]</scope>
</reference>
<dbReference type="InterPro" id="IPR056961">
    <property type="entry name" value="R3H_PUS7L"/>
</dbReference>
<dbReference type="Pfam" id="PF00335">
    <property type="entry name" value="Tetraspanin"/>
    <property type="match status" value="1"/>
</dbReference>
<comment type="function">
    <text evidence="9">Pseudouridine synthase that catalyzes pseudouridylation of mRNAs.</text>
</comment>
<dbReference type="FunFam" id="3.30.2350.20:FF:000005">
    <property type="entry name" value="pseudouridylate synthase 7 homolog-like protein"/>
    <property type="match status" value="1"/>
</dbReference>
<dbReference type="Proteomes" id="UP000246464">
    <property type="component" value="Chromosome 2"/>
</dbReference>
<dbReference type="InterPro" id="IPR001656">
    <property type="entry name" value="PsdUridine_synth_TruD"/>
</dbReference>
<dbReference type="STRING" id="52904.ENSSMAP00000033527"/>
<evidence type="ECO:0000256" key="6">
    <source>
        <dbReference type="ARBA" id="ARBA00022989"/>
    </source>
</evidence>
<dbReference type="AlphaFoldDB" id="A0A2U9B262"/>
<dbReference type="GO" id="GO:0001522">
    <property type="term" value="P:pseudouridine synthesis"/>
    <property type="evidence" value="ECO:0007669"/>
    <property type="project" value="InterPro"/>
</dbReference>
<dbReference type="InterPro" id="IPR018499">
    <property type="entry name" value="Tetraspanin/Peripherin"/>
</dbReference>
<evidence type="ECO:0000256" key="12">
    <source>
        <dbReference type="SAM" id="Phobius"/>
    </source>
</evidence>
<dbReference type="GO" id="GO:0016020">
    <property type="term" value="C:membrane"/>
    <property type="evidence" value="ECO:0007669"/>
    <property type="project" value="UniProtKB-SubCell"/>
</dbReference>
<dbReference type="GO" id="GO:0009982">
    <property type="term" value="F:pseudouridine synthase activity"/>
    <property type="evidence" value="ECO:0007669"/>
    <property type="project" value="InterPro"/>
</dbReference>
<name>A0A2U9B262_SCOMX</name>
<feature type="transmembrane region" description="Helical" evidence="12">
    <location>
        <begin position="207"/>
        <end position="230"/>
    </location>
</feature>
<dbReference type="PROSITE" id="PS50984">
    <property type="entry name" value="TRUD"/>
    <property type="match status" value="1"/>
</dbReference>
<dbReference type="Pfam" id="PF25094">
    <property type="entry name" value="R3H_PUS7L"/>
    <property type="match status" value="1"/>
</dbReference>
<feature type="transmembrane region" description="Helical" evidence="12">
    <location>
        <begin position="20"/>
        <end position="40"/>
    </location>
</feature>
<dbReference type="CDD" id="cd02576">
    <property type="entry name" value="PseudoU_synth_ScPUS7"/>
    <property type="match status" value="1"/>
</dbReference>
<dbReference type="SUPFAM" id="SSF55120">
    <property type="entry name" value="Pseudouridine synthase"/>
    <property type="match status" value="1"/>
</dbReference>
<dbReference type="InterPro" id="IPR011760">
    <property type="entry name" value="PsdUridine_synth_TruD_insert"/>
</dbReference>
<keyword evidence="4" id="KW-0507">mRNA processing</keyword>
<evidence type="ECO:0000256" key="5">
    <source>
        <dbReference type="ARBA" id="ARBA00022692"/>
    </source>
</evidence>
<keyword evidence="5 12" id="KW-0812">Transmembrane</keyword>
<proteinExistence type="inferred from homology"/>
<dbReference type="Pfam" id="PF01142">
    <property type="entry name" value="TruD"/>
    <property type="match status" value="1"/>
</dbReference>
<evidence type="ECO:0000313" key="14">
    <source>
        <dbReference type="EMBL" id="AWO98010.1"/>
    </source>
</evidence>
<evidence type="ECO:0000256" key="7">
    <source>
        <dbReference type="ARBA" id="ARBA00023136"/>
    </source>
</evidence>